<evidence type="ECO:0000313" key="2">
    <source>
        <dbReference type="Proteomes" id="UP001652660"/>
    </source>
</evidence>
<evidence type="ECO:0000259" key="1">
    <source>
        <dbReference type="PROSITE" id="PS50879"/>
    </source>
</evidence>
<dbReference type="InterPro" id="IPR000477">
    <property type="entry name" value="RT_dom"/>
</dbReference>
<feature type="domain" description="RNase H type-1" evidence="1">
    <location>
        <begin position="454"/>
        <end position="582"/>
    </location>
</feature>
<dbReference type="InterPro" id="IPR044730">
    <property type="entry name" value="RNase_H-like_dom_plant"/>
</dbReference>
<gene>
    <name evidence="3" type="primary">LOC140009865</name>
</gene>
<organism evidence="2 3">
    <name type="scientific">Coffea arabica</name>
    <name type="common">Arabian coffee</name>
    <dbReference type="NCBI Taxonomy" id="13443"/>
    <lineage>
        <taxon>Eukaryota</taxon>
        <taxon>Viridiplantae</taxon>
        <taxon>Streptophyta</taxon>
        <taxon>Embryophyta</taxon>
        <taxon>Tracheophyta</taxon>
        <taxon>Spermatophyta</taxon>
        <taxon>Magnoliopsida</taxon>
        <taxon>eudicotyledons</taxon>
        <taxon>Gunneridae</taxon>
        <taxon>Pentapetalae</taxon>
        <taxon>asterids</taxon>
        <taxon>lamiids</taxon>
        <taxon>Gentianales</taxon>
        <taxon>Rubiaceae</taxon>
        <taxon>Ixoroideae</taxon>
        <taxon>Gardenieae complex</taxon>
        <taxon>Bertiereae - Coffeeae clade</taxon>
        <taxon>Coffeeae</taxon>
        <taxon>Coffea</taxon>
    </lineage>
</organism>
<dbReference type="InterPro" id="IPR052343">
    <property type="entry name" value="Retrotransposon-Effector_Assoc"/>
</dbReference>
<dbReference type="Proteomes" id="UP001652660">
    <property type="component" value="Chromosome 6e"/>
</dbReference>
<dbReference type="CDD" id="cd01650">
    <property type="entry name" value="RT_nLTR_like"/>
    <property type="match status" value="1"/>
</dbReference>
<dbReference type="GeneID" id="140009865"/>
<dbReference type="SUPFAM" id="SSF53098">
    <property type="entry name" value="Ribonuclease H-like"/>
    <property type="match status" value="1"/>
</dbReference>
<dbReference type="InterPro" id="IPR036397">
    <property type="entry name" value="RNaseH_sf"/>
</dbReference>
<dbReference type="PROSITE" id="PS50879">
    <property type="entry name" value="RNASE_H_1"/>
    <property type="match status" value="1"/>
</dbReference>
<sequence>MDGDNAAGPDSFTSKFFTFSWDIIATDVYIAVVSFFCRAELPRFITSTSIVLVPKVPNPQDFSNFWPISLCNFINKVLSRLLSDRVAVFLPKIISPQQSGFVRGRNITENYLLAQEVLAGIGKKSREGNVALKLDMAKAYDRVSWLHLTRVLRKFGFGERFIDMTWRLVSNVWFSVMVNEAAYGFFKSSRDDVLILANGPSTSLRRVMRVLDMYQRSSGQLLNAQKSGYLVHPSLPSARHRVIERITGFSCQVFPTRDAQSCVPLYRESLCQLSVGFLRAGVEFRTSSSLWAAFMREKYCQGVHPCQVEFKPFASATWRRMLDVSRQVELSMLWLIQDGSWSLERVGIGSSASTRGYPNYSGYAGSDRAPTQVATEVWAYFGGLCGISLGPSVRGRLAAWRLAFPVSERQRTKLLLEGQLKEHIGAQSFMQLYDWSLQTGRRFGFKLICWKSVEGREFTLNTDSCSKGNPGKCGGGGVVRDAAGQLLVSFSAFLEEATSLQAEVLALLMGLRICARRGITNISAELDSLLLVGILQCRFHCPWQIQWEVQQIWKLIETPSRFSHCFRKANQVADILANVGVAHPHQAIKLYEHWSD</sequence>
<protein>
    <recommendedName>
        <fullName evidence="1">RNase H type-1 domain-containing protein</fullName>
    </recommendedName>
</protein>
<proteinExistence type="predicted"/>
<dbReference type="Pfam" id="PF13456">
    <property type="entry name" value="RVT_3"/>
    <property type="match status" value="1"/>
</dbReference>
<dbReference type="InterPro" id="IPR002156">
    <property type="entry name" value="RNaseH_domain"/>
</dbReference>
<keyword evidence="2" id="KW-1185">Reference proteome</keyword>
<dbReference type="InterPro" id="IPR012337">
    <property type="entry name" value="RNaseH-like_sf"/>
</dbReference>
<reference evidence="3" key="1">
    <citation type="submission" date="2025-08" db="UniProtKB">
        <authorList>
            <consortium name="RefSeq"/>
        </authorList>
    </citation>
    <scope>IDENTIFICATION</scope>
    <source>
        <tissue evidence="3">Leaves</tissue>
    </source>
</reference>
<dbReference type="Gene3D" id="3.30.420.10">
    <property type="entry name" value="Ribonuclease H-like superfamily/Ribonuclease H"/>
    <property type="match status" value="1"/>
</dbReference>
<dbReference type="Pfam" id="PF00078">
    <property type="entry name" value="RVT_1"/>
    <property type="match status" value="1"/>
</dbReference>
<accession>A0ABM4UYE1</accession>
<dbReference type="RefSeq" id="XP_071912299.1">
    <property type="nucleotide sequence ID" value="XM_072056198.1"/>
</dbReference>
<evidence type="ECO:0000313" key="3">
    <source>
        <dbReference type="RefSeq" id="XP_071912299.1"/>
    </source>
</evidence>
<dbReference type="PANTHER" id="PTHR46890:SF48">
    <property type="entry name" value="RNA-DIRECTED DNA POLYMERASE"/>
    <property type="match status" value="1"/>
</dbReference>
<name>A0ABM4UYE1_COFAR</name>
<dbReference type="PANTHER" id="PTHR46890">
    <property type="entry name" value="NON-LTR RETROLELEMENT REVERSE TRANSCRIPTASE-LIKE PROTEIN-RELATED"/>
    <property type="match status" value="1"/>
</dbReference>
<dbReference type="CDD" id="cd06222">
    <property type="entry name" value="RNase_H_like"/>
    <property type="match status" value="1"/>
</dbReference>